<organism evidence="2 3">
    <name type="scientific">Wenxinia saemankumensis</name>
    <dbReference type="NCBI Taxonomy" id="1447782"/>
    <lineage>
        <taxon>Bacteria</taxon>
        <taxon>Pseudomonadati</taxon>
        <taxon>Pseudomonadota</taxon>
        <taxon>Alphaproteobacteria</taxon>
        <taxon>Rhodobacterales</taxon>
        <taxon>Roseobacteraceae</taxon>
        <taxon>Wenxinia</taxon>
    </lineage>
</organism>
<dbReference type="RefSeq" id="WP_170865666.1">
    <property type="nucleotide sequence ID" value="NZ_FQYO01000008.1"/>
</dbReference>
<dbReference type="AlphaFoldDB" id="A0A1M6HZ56"/>
<dbReference type="NCBIfam" id="TIGR01444">
    <property type="entry name" value="fkbM_fam"/>
    <property type="match status" value="1"/>
</dbReference>
<feature type="domain" description="Methyltransferase FkbM" evidence="1">
    <location>
        <begin position="37"/>
        <end position="191"/>
    </location>
</feature>
<proteinExistence type="predicted"/>
<dbReference type="InterPro" id="IPR029063">
    <property type="entry name" value="SAM-dependent_MTases_sf"/>
</dbReference>
<dbReference type="PANTHER" id="PTHR34203:SF15">
    <property type="entry name" value="SLL1173 PROTEIN"/>
    <property type="match status" value="1"/>
</dbReference>
<dbReference type="STRING" id="1447782.SAMN05444417_3431"/>
<keyword evidence="2" id="KW-0489">Methyltransferase</keyword>
<dbReference type="Gene3D" id="3.40.50.150">
    <property type="entry name" value="Vaccinia Virus protein VP39"/>
    <property type="match status" value="1"/>
</dbReference>
<evidence type="ECO:0000259" key="1">
    <source>
        <dbReference type="Pfam" id="PF05050"/>
    </source>
</evidence>
<dbReference type="GO" id="GO:0008168">
    <property type="term" value="F:methyltransferase activity"/>
    <property type="evidence" value="ECO:0007669"/>
    <property type="project" value="UniProtKB-KW"/>
</dbReference>
<dbReference type="InterPro" id="IPR052514">
    <property type="entry name" value="SAM-dependent_MTase"/>
</dbReference>
<protein>
    <submittedName>
        <fullName evidence="2">Methyltransferase, FkbM family</fullName>
    </submittedName>
</protein>
<gene>
    <name evidence="2" type="ORF">SAMN05444417_3431</name>
</gene>
<dbReference type="InterPro" id="IPR006342">
    <property type="entry name" value="FkbM_mtfrase"/>
</dbReference>
<sequence>MPAPIRVAHRARRAWRTGEPELRLVPKLCSPDLWSVDIGANTGVYTWHMARWSAGVAAFEPQPAHAAVLRRAFGRRVRVEEVALSDRPGTALLRVPVARHEDGRATIEAGNTLAGAAATDHVVPCRCLDSYDLPPTGLVKIDVEGHELAVLRGARALLERDRPHLIVEAEERHRPEALASLCDLLRPIGYRPHTCRDGDLVPLEADPRSGAAGNNFVFLAGASPA</sequence>
<dbReference type="Proteomes" id="UP000184292">
    <property type="component" value="Unassembled WGS sequence"/>
</dbReference>
<dbReference type="SUPFAM" id="SSF53335">
    <property type="entry name" value="S-adenosyl-L-methionine-dependent methyltransferases"/>
    <property type="match status" value="1"/>
</dbReference>
<dbReference type="GO" id="GO:0032259">
    <property type="term" value="P:methylation"/>
    <property type="evidence" value="ECO:0007669"/>
    <property type="project" value="UniProtKB-KW"/>
</dbReference>
<keyword evidence="2" id="KW-0808">Transferase</keyword>
<evidence type="ECO:0000313" key="3">
    <source>
        <dbReference type="Proteomes" id="UP000184292"/>
    </source>
</evidence>
<dbReference type="Pfam" id="PF05050">
    <property type="entry name" value="Methyltransf_21"/>
    <property type="match status" value="1"/>
</dbReference>
<dbReference type="EMBL" id="FQYO01000008">
    <property type="protein sequence ID" value="SHJ27374.1"/>
    <property type="molecule type" value="Genomic_DNA"/>
</dbReference>
<name>A0A1M6HZ56_9RHOB</name>
<dbReference type="PANTHER" id="PTHR34203">
    <property type="entry name" value="METHYLTRANSFERASE, FKBM FAMILY PROTEIN"/>
    <property type="match status" value="1"/>
</dbReference>
<accession>A0A1M6HZ56</accession>
<evidence type="ECO:0000313" key="2">
    <source>
        <dbReference type="EMBL" id="SHJ27374.1"/>
    </source>
</evidence>
<reference evidence="2 3" key="1">
    <citation type="submission" date="2016-11" db="EMBL/GenBank/DDBJ databases">
        <authorList>
            <person name="Jaros S."/>
            <person name="Januszkiewicz K."/>
            <person name="Wedrychowicz H."/>
        </authorList>
    </citation>
    <scope>NUCLEOTIDE SEQUENCE [LARGE SCALE GENOMIC DNA]</scope>
    <source>
        <strain evidence="2 3">DSM 100565</strain>
    </source>
</reference>
<keyword evidence="3" id="KW-1185">Reference proteome</keyword>